<name>A0A6G1MH91_ORBOL</name>
<dbReference type="EMBL" id="WIWS01000009">
    <property type="protein sequence ID" value="KAF3226852.1"/>
    <property type="molecule type" value="Genomic_DNA"/>
</dbReference>
<protein>
    <submittedName>
        <fullName evidence="2">Uncharacterized protein</fullName>
    </submittedName>
</protein>
<comment type="caution">
    <text evidence="2">The sequence shown here is derived from an EMBL/GenBank/DDBJ whole genome shotgun (WGS) entry which is preliminary data.</text>
</comment>
<evidence type="ECO:0000313" key="1">
    <source>
        <dbReference type="EMBL" id="KAF3186720.1"/>
    </source>
</evidence>
<gene>
    <name evidence="2" type="ORF">TWF106_011262</name>
    <name evidence="1" type="ORF">TWF788_002945</name>
</gene>
<evidence type="ECO:0000313" key="3">
    <source>
        <dbReference type="Proteomes" id="UP000472727"/>
    </source>
</evidence>
<dbReference type="Proteomes" id="UP000479691">
    <property type="component" value="Unassembled WGS sequence"/>
</dbReference>
<dbReference type="AlphaFoldDB" id="A0A6G1MH91"/>
<dbReference type="EMBL" id="JAABOE010000016">
    <property type="protein sequence ID" value="KAF3186720.1"/>
    <property type="molecule type" value="Genomic_DNA"/>
</dbReference>
<evidence type="ECO:0000313" key="2">
    <source>
        <dbReference type="EMBL" id="KAF3226852.1"/>
    </source>
</evidence>
<evidence type="ECO:0000313" key="4">
    <source>
        <dbReference type="Proteomes" id="UP000479691"/>
    </source>
</evidence>
<organism evidence="2 3">
    <name type="scientific">Orbilia oligospora</name>
    <name type="common">Nematode-trapping fungus</name>
    <name type="synonym">Arthrobotrys oligospora</name>
    <dbReference type="NCBI Taxonomy" id="2813651"/>
    <lineage>
        <taxon>Eukaryota</taxon>
        <taxon>Fungi</taxon>
        <taxon>Dikarya</taxon>
        <taxon>Ascomycota</taxon>
        <taxon>Pezizomycotina</taxon>
        <taxon>Orbiliomycetes</taxon>
        <taxon>Orbiliales</taxon>
        <taxon>Orbiliaceae</taxon>
        <taxon>Orbilia</taxon>
    </lineage>
</organism>
<accession>A0A6G1MH91</accession>
<proteinExistence type="predicted"/>
<sequence length="117" mass="12835">MGYSTYACVKPFDVGAKGQSLNAITCSDNGGLLILALYGEYENVQYLKDFEMSTMTYCSGQMYQIARELNLYFNLIGLEFGVRLRTIPSVPAAFDENRPAGIDVSAVAAGNVFKFSM</sequence>
<dbReference type="Proteomes" id="UP000472727">
    <property type="component" value="Unassembled WGS sequence"/>
</dbReference>
<reference evidence="3 4" key="1">
    <citation type="submission" date="2019-06" db="EMBL/GenBank/DDBJ databases">
        <authorList>
            <person name="Palmer J.M."/>
        </authorList>
    </citation>
    <scope>NUCLEOTIDE SEQUENCE [LARGE SCALE GENOMIC DNA]</scope>
    <source>
        <strain evidence="2 3">TWF106</strain>
        <strain evidence="1 4">TWF788</strain>
    </source>
</reference>